<protein>
    <submittedName>
        <fullName evidence="3">Uncharacterized protein</fullName>
    </submittedName>
</protein>
<sequence length="1188" mass="131545">MYGSQSNPSYSGNQNIGPPQPEWRLSPNPNRQPLAPASPPISPPPPSYNPSIYGPMPGATGSIINGAVSPVSSLDRSSWGVRFNQVHQAPPPLPPRPSSAADNPHARLQTPAAGSPNPNNNKPLPATPNTGCQPLGSYPQWTTSPPPYTPQHNVNLISSPLLPAPPAPPHPPQVPPYLDPSPEQNNQTWQQSPLVERPQPQSPPTNQGLMPAVAPPPVPPKSPHFHASASALGIGTPSDWEHLGPSPGHIDDEEVFQPKKDTPAPPGSVFELPPNHSTAESSPALNNQIATSTPPQSISPLMHTTQNDYSQGPQKRSASSPVSPSVTQEIHEPPRPARVDTAESSYSTMSATDPSESIDGVIEAWTRPISPETKSSAAHTPQESRSNSRDPPRRKPSPLEIEIPKHNSENIEPPREMHSASNEEEPNHTAEDSVKAEPVVPQPKGLDPYGDMDPWFKSSLARYTAMLRKETVADSDEERFKIFTAFMAKETKLREILYSIENELKSDDQTTPQIEPISQQSTEKSEETASPIESGLIPVESENTQGISSNVREGYEDGEYSPGGRPLLPRLHTPVSHGLQRSASNPTGLANALKHARTGNPPVADSQTQSSRSTSVPPSISENYEEIFRPLSTNPPQAIYTPFRYTEGPQRGSDSLKFDQPAYQAYSALRQASAESGRVMSNGPAPTTKGRSGTATPAPAQAEHDETFIGLIREKSVAYRKRPRRKTSSPPPLPMSLRQGRADSLTELRSIISTPLSKHSESSWHATTRKDLEKYSDDFTYIQSALNGWEAKNRVRREALDKERMRRQEESERRIDDLFNEKEIGYADINVLEDQYRQTEARVQLDEERRELDDFNVNAFNPLDRRLREEISALRDHYDSALGQLDHENSRIKDSAADKYNLSFTMKTVNEIYRMLEMRYQKRLGIALDRERRRKKTERRPLVFMGDTLGLKRLDADFDRMEKRNILEATKDRDERANRLMDSFDSAVMHGLGENQSLLDEVSTKLKKISPAVIRSSGLSDSEIDQILRSISTLVGSLRMDSESILHNFGIADSTLNDADYSVSVAEARYSNSDVKVFRRLDNEKKKEDAKIQSELDSKLESVRNGPAEIISKINDLLRSLGKDPVIEEPNHSTSVPGSHPVDVLLPGSRPPTASMTPRIPDEDHGHQQRLRKALENAKKRNATRNNP</sequence>
<feature type="compositionally biased region" description="Basic and acidic residues" evidence="2">
    <location>
        <begin position="402"/>
        <end position="418"/>
    </location>
</feature>
<feature type="coiled-coil region" evidence="1">
    <location>
        <begin position="792"/>
        <end position="849"/>
    </location>
</feature>
<name>A0A1L9RPX0_ASPWE</name>
<dbReference type="VEuPathDB" id="FungiDB:ASPWEDRAFT_26311"/>
<feature type="compositionally biased region" description="Low complexity" evidence="2">
    <location>
        <begin position="606"/>
        <end position="621"/>
    </location>
</feature>
<feature type="compositionally biased region" description="Basic and acidic residues" evidence="2">
    <location>
        <begin position="1160"/>
        <end position="1179"/>
    </location>
</feature>
<organism evidence="3 4">
    <name type="scientific">Aspergillus wentii DTO 134E9</name>
    <dbReference type="NCBI Taxonomy" id="1073089"/>
    <lineage>
        <taxon>Eukaryota</taxon>
        <taxon>Fungi</taxon>
        <taxon>Dikarya</taxon>
        <taxon>Ascomycota</taxon>
        <taxon>Pezizomycotina</taxon>
        <taxon>Eurotiomycetes</taxon>
        <taxon>Eurotiomycetidae</taxon>
        <taxon>Eurotiales</taxon>
        <taxon>Aspergillaceae</taxon>
        <taxon>Aspergillus</taxon>
        <taxon>Aspergillus subgen. Cremei</taxon>
    </lineage>
</organism>
<feature type="compositionally biased region" description="Polar residues" evidence="2">
    <location>
        <begin position="579"/>
        <end position="588"/>
    </location>
</feature>
<feature type="region of interest" description="Disordered" evidence="2">
    <location>
        <begin position="718"/>
        <end position="738"/>
    </location>
</feature>
<feature type="compositionally biased region" description="Pro residues" evidence="2">
    <location>
        <begin position="213"/>
        <end position="222"/>
    </location>
</feature>
<feature type="compositionally biased region" description="Basic and acidic residues" evidence="2">
    <location>
        <begin position="329"/>
        <end position="341"/>
    </location>
</feature>
<proteinExistence type="predicted"/>
<feature type="region of interest" description="Disordered" evidence="2">
    <location>
        <begin position="674"/>
        <end position="700"/>
    </location>
</feature>
<dbReference type="STRING" id="1073089.A0A1L9RPX0"/>
<evidence type="ECO:0000313" key="4">
    <source>
        <dbReference type="Proteomes" id="UP000184383"/>
    </source>
</evidence>
<dbReference type="GeneID" id="63748687"/>
<feature type="compositionally biased region" description="Polar residues" evidence="2">
    <location>
        <begin position="275"/>
        <end position="328"/>
    </location>
</feature>
<feature type="region of interest" description="Disordered" evidence="2">
    <location>
        <begin position="1125"/>
        <end position="1188"/>
    </location>
</feature>
<feature type="compositionally biased region" description="Pro residues" evidence="2">
    <location>
        <begin position="162"/>
        <end position="179"/>
    </location>
</feature>
<keyword evidence="1" id="KW-0175">Coiled coil</keyword>
<feature type="compositionally biased region" description="Pro residues" evidence="2">
    <location>
        <begin position="36"/>
        <end position="48"/>
    </location>
</feature>
<dbReference type="OrthoDB" id="1883964at2759"/>
<feature type="compositionally biased region" description="Polar residues" evidence="2">
    <location>
        <begin position="342"/>
        <end position="355"/>
    </location>
</feature>
<gene>
    <name evidence="3" type="ORF">ASPWEDRAFT_26311</name>
</gene>
<feature type="compositionally biased region" description="Polar residues" evidence="2">
    <location>
        <begin position="372"/>
        <end position="385"/>
    </location>
</feature>
<feature type="region of interest" description="Disordered" evidence="2">
    <location>
        <begin position="503"/>
        <end position="659"/>
    </location>
</feature>
<dbReference type="AlphaFoldDB" id="A0A1L9RPX0"/>
<feature type="compositionally biased region" description="Polar residues" evidence="2">
    <location>
        <begin position="116"/>
        <end position="132"/>
    </location>
</feature>
<reference evidence="4" key="1">
    <citation type="journal article" date="2017" name="Genome Biol.">
        <title>Comparative genomics reveals high biological diversity and specific adaptations in the industrially and medically important fungal genus Aspergillus.</title>
        <authorList>
            <person name="de Vries R.P."/>
            <person name="Riley R."/>
            <person name="Wiebenga A."/>
            <person name="Aguilar-Osorio G."/>
            <person name="Amillis S."/>
            <person name="Uchima C.A."/>
            <person name="Anderluh G."/>
            <person name="Asadollahi M."/>
            <person name="Askin M."/>
            <person name="Barry K."/>
            <person name="Battaglia E."/>
            <person name="Bayram O."/>
            <person name="Benocci T."/>
            <person name="Braus-Stromeyer S.A."/>
            <person name="Caldana C."/>
            <person name="Canovas D."/>
            <person name="Cerqueira G.C."/>
            <person name="Chen F."/>
            <person name="Chen W."/>
            <person name="Choi C."/>
            <person name="Clum A."/>
            <person name="Dos Santos R.A."/>
            <person name="Damasio A.R."/>
            <person name="Diallinas G."/>
            <person name="Emri T."/>
            <person name="Fekete E."/>
            <person name="Flipphi M."/>
            <person name="Freyberg S."/>
            <person name="Gallo A."/>
            <person name="Gournas C."/>
            <person name="Habgood R."/>
            <person name="Hainaut M."/>
            <person name="Harispe M.L."/>
            <person name="Henrissat B."/>
            <person name="Hilden K.S."/>
            <person name="Hope R."/>
            <person name="Hossain A."/>
            <person name="Karabika E."/>
            <person name="Karaffa L."/>
            <person name="Karanyi Z."/>
            <person name="Krasevec N."/>
            <person name="Kuo A."/>
            <person name="Kusch H."/>
            <person name="LaButti K."/>
            <person name="Lagendijk E.L."/>
            <person name="Lapidus A."/>
            <person name="Levasseur A."/>
            <person name="Lindquist E."/>
            <person name="Lipzen A."/>
            <person name="Logrieco A.F."/>
            <person name="MacCabe A."/>
            <person name="Maekelae M.R."/>
            <person name="Malavazi I."/>
            <person name="Melin P."/>
            <person name="Meyer V."/>
            <person name="Mielnichuk N."/>
            <person name="Miskei M."/>
            <person name="Molnar A.P."/>
            <person name="Mule G."/>
            <person name="Ngan C.Y."/>
            <person name="Orejas M."/>
            <person name="Orosz E."/>
            <person name="Ouedraogo J.P."/>
            <person name="Overkamp K.M."/>
            <person name="Park H.-S."/>
            <person name="Perrone G."/>
            <person name="Piumi F."/>
            <person name="Punt P.J."/>
            <person name="Ram A.F."/>
            <person name="Ramon A."/>
            <person name="Rauscher S."/>
            <person name="Record E."/>
            <person name="Riano-Pachon D.M."/>
            <person name="Robert V."/>
            <person name="Roehrig J."/>
            <person name="Ruller R."/>
            <person name="Salamov A."/>
            <person name="Salih N.S."/>
            <person name="Samson R.A."/>
            <person name="Sandor E."/>
            <person name="Sanguinetti M."/>
            <person name="Schuetze T."/>
            <person name="Sepcic K."/>
            <person name="Shelest E."/>
            <person name="Sherlock G."/>
            <person name="Sophianopoulou V."/>
            <person name="Squina F.M."/>
            <person name="Sun H."/>
            <person name="Susca A."/>
            <person name="Todd R.B."/>
            <person name="Tsang A."/>
            <person name="Unkles S.E."/>
            <person name="van de Wiele N."/>
            <person name="van Rossen-Uffink D."/>
            <person name="Oliveira J.V."/>
            <person name="Vesth T.C."/>
            <person name="Visser J."/>
            <person name="Yu J.-H."/>
            <person name="Zhou M."/>
            <person name="Andersen M.R."/>
            <person name="Archer D.B."/>
            <person name="Baker S.E."/>
            <person name="Benoit I."/>
            <person name="Brakhage A.A."/>
            <person name="Braus G.H."/>
            <person name="Fischer R."/>
            <person name="Frisvad J.C."/>
            <person name="Goldman G.H."/>
            <person name="Houbraken J."/>
            <person name="Oakley B."/>
            <person name="Pocsi I."/>
            <person name="Scazzocchio C."/>
            <person name="Seiboth B."/>
            <person name="vanKuyk P.A."/>
            <person name="Wortman J."/>
            <person name="Dyer P.S."/>
            <person name="Grigoriev I.V."/>
        </authorList>
    </citation>
    <scope>NUCLEOTIDE SEQUENCE [LARGE SCALE GENOMIC DNA]</scope>
    <source>
        <strain evidence="4">DTO 134E9</strain>
    </source>
</reference>
<accession>A0A1L9RPX0</accession>
<feature type="compositionally biased region" description="Basic and acidic residues" evidence="2">
    <location>
        <begin position="425"/>
        <end position="435"/>
    </location>
</feature>
<feature type="compositionally biased region" description="Basic residues" evidence="2">
    <location>
        <begin position="718"/>
        <end position="727"/>
    </location>
</feature>
<feature type="compositionally biased region" description="Polar residues" evidence="2">
    <location>
        <begin position="541"/>
        <end position="551"/>
    </location>
</feature>
<evidence type="ECO:0000256" key="2">
    <source>
        <dbReference type="SAM" id="MobiDB-lite"/>
    </source>
</evidence>
<dbReference type="EMBL" id="KV878211">
    <property type="protein sequence ID" value="OJJ36868.1"/>
    <property type="molecule type" value="Genomic_DNA"/>
</dbReference>
<keyword evidence="4" id="KW-1185">Reference proteome</keyword>
<dbReference type="Proteomes" id="UP000184383">
    <property type="component" value="Unassembled WGS sequence"/>
</dbReference>
<feature type="compositionally biased region" description="Polar residues" evidence="2">
    <location>
        <begin position="509"/>
        <end position="522"/>
    </location>
</feature>
<feature type="compositionally biased region" description="Polar residues" evidence="2">
    <location>
        <begin position="182"/>
        <end position="193"/>
    </location>
</feature>
<dbReference type="RefSeq" id="XP_040690544.1">
    <property type="nucleotide sequence ID" value="XM_040832839.1"/>
</dbReference>
<evidence type="ECO:0000313" key="3">
    <source>
        <dbReference type="EMBL" id="OJJ36868.1"/>
    </source>
</evidence>
<evidence type="ECO:0000256" key="1">
    <source>
        <dbReference type="SAM" id="Coils"/>
    </source>
</evidence>
<feature type="compositionally biased region" description="Polar residues" evidence="2">
    <location>
        <begin position="1"/>
        <end position="17"/>
    </location>
</feature>
<feature type="region of interest" description="Disordered" evidence="2">
    <location>
        <begin position="1"/>
        <end position="452"/>
    </location>
</feature>